<evidence type="ECO:0000313" key="2">
    <source>
        <dbReference type="Proteomes" id="UP000002609"/>
    </source>
</evidence>
<dbReference type="EMBL" id="AY569307">
    <property type="protein sequence ID" value="AAS89080.1"/>
    <property type="molecule type" value="Genomic_DNA"/>
</dbReference>
<sequence length="75" mass="8957">MHSLFDLKFLQILFNFSSSFLFRYTFILIYSNLESDVKNVMPHFCSCIVLHFCGRLQFLPCNMNVTQDPWQKIDL</sequence>
<protein>
    <submittedName>
        <fullName evidence="1">Uncharacterized protein</fullName>
    </submittedName>
</protein>
<gene>
    <name evidence="1" type="ORF">F75</name>
</gene>
<dbReference type="RefSeq" id="YP_025001.1">
    <property type="nucleotide sequence ID" value="NC_005892.1"/>
</dbReference>
<dbReference type="KEGG" id="vg:2846012"/>
<evidence type="ECO:0000313" key="1">
    <source>
        <dbReference type="EMBL" id="AAS89080.1"/>
    </source>
</evidence>
<organism evidence="1 2">
    <name type="scientific">Sulfolobus turreted icosahedral virus 1</name>
    <dbReference type="NCBI Taxonomy" id="269145"/>
    <lineage>
        <taxon>Viruses</taxon>
        <taxon>Varidnaviria</taxon>
        <taxon>Abadenavirae</taxon>
        <taxon>Produgelaviricota</taxon>
        <taxon>Belvinaviricetes</taxon>
        <taxon>Belfryvirales</taxon>
        <taxon>Turriviridae</taxon>
        <taxon>Alphaturrivirus</taxon>
        <taxon>Alphaturrivirus yellowstonense</taxon>
    </lineage>
</organism>
<name>Q6Q0L1_9VIRU</name>
<reference evidence="1 2" key="1">
    <citation type="journal article" date="2004" name="Proc. Natl. Acad. Sci. U.S.A.">
        <title>The structure of a thermophilic archaeal virus shows a double-stranded DNA viral capsid type that spans all domains of life.</title>
        <authorList>
            <person name="Rice G."/>
            <person name="Tang L."/>
            <person name="Stedman K."/>
            <person name="Roberto F."/>
            <person name="Spuhler J."/>
            <person name="Gillitzer E."/>
            <person name="Johnson J.E."/>
            <person name="Douglas T."/>
            <person name="Young M."/>
        </authorList>
    </citation>
    <scope>NUCLEOTIDE SEQUENCE</scope>
</reference>
<proteinExistence type="predicted"/>
<keyword evidence="2" id="KW-1185">Reference proteome</keyword>
<dbReference type="Proteomes" id="UP000002609">
    <property type="component" value="Segment"/>
</dbReference>
<accession>Q6Q0L1</accession>
<dbReference type="GeneID" id="2846012"/>